<evidence type="ECO:0000256" key="9">
    <source>
        <dbReference type="ARBA" id="ARBA00023123"/>
    </source>
</evidence>
<dbReference type="Gene3D" id="3.40.850.10">
    <property type="entry name" value="Kinesin motor domain"/>
    <property type="match status" value="2"/>
</dbReference>
<dbReference type="InterPro" id="IPR029071">
    <property type="entry name" value="Ubiquitin-like_domsf"/>
</dbReference>
<feature type="compositionally biased region" description="Polar residues" evidence="12">
    <location>
        <begin position="1708"/>
        <end position="1724"/>
    </location>
</feature>
<keyword evidence="5 11" id="KW-0547">Nucleotide-binding</keyword>
<feature type="domain" description="Myosin motor" evidence="16">
    <location>
        <begin position="125"/>
        <end position="919"/>
    </location>
</feature>
<evidence type="ECO:0000313" key="17">
    <source>
        <dbReference type="Ensembl" id="ENSPNYP00000010500.1"/>
    </source>
</evidence>
<dbReference type="InterPro" id="IPR001609">
    <property type="entry name" value="Myosin_head_motor_dom-like"/>
</dbReference>
<feature type="region of interest" description="Disordered" evidence="12">
    <location>
        <begin position="971"/>
        <end position="1007"/>
    </location>
</feature>
<dbReference type="SUPFAM" id="SSF57889">
    <property type="entry name" value="Cysteine-rich domain"/>
    <property type="match status" value="1"/>
</dbReference>
<reference evidence="17" key="1">
    <citation type="submission" date="2023-09" db="UniProtKB">
        <authorList>
            <consortium name="Ensembl"/>
        </authorList>
    </citation>
    <scope>IDENTIFICATION</scope>
</reference>
<dbReference type="PROSITE" id="PS50238">
    <property type="entry name" value="RHOGAP"/>
    <property type="match status" value="1"/>
</dbReference>
<evidence type="ECO:0000256" key="11">
    <source>
        <dbReference type="PROSITE-ProRule" id="PRU00782"/>
    </source>
</evidence>
<keyword evidence="10 11" id="KW-0505">Motor protein</keyword>
<dbReference type="Pfam" id="PF00130">
    <property type="entry name" value="C1_1"/>
    <property type="match status" value="1"/>
</dbReference>
<dbReference type="STRING" id="303518.ENSPNYP00000010500"/>
<name>A0A3B4FIV4_9CICH</name>
<evidence type="ECO:0000259" key="15">
    <source>
        <dbReference type="PROSITE" id="PS50238"/>
    </source>
</evidence>
<evidence type="ECO:0000256" key="4">
    <source>
        <dbReference type="ARBA" id="ARBA00022723"/>
    </source>
</evidence>
<dbReference type="GO" id="GO:0016459">
    <property type="term" value="C:myosin complex"/>
    <property type="evidence" value="ECO:0007669"/>
    <property type="project" value="UniProtKB-KW"/>
</dbReference>
<dbReference type="Ensembl" id="ENSPNYT00000010757.1">
    <property type="protein sequence ID" value="ENSPNYP00000010500.1"/>
    <property type="gene ID" value="ENSPNYG00000007844.1"/>
</dbReference>
<dbReference type="InterPro" id="IPR008936">
    <property type="entry name" value="Rho_GTPase_activation_prot"/>
</dbReference>
<dbReference type="InterPro" id="IPR002219">
    <property type="entry name" value="PKC_DAG/PE"/>
</dbReference>
<dbReference type="SMART" id="SM00324">
    <property type="entry name" value="RhoGAP"/>
    <property type="match status" value="1"/>
</dbReference>
<protein>
    <submittedName>
        <fullName evidence="17">Unconventional myosin-IXb-like</fullName>
    </submittedName>
</protein>
<dbReference type="GO" id="GO:0005884">
    <property type="term" value="C:actin filament"/>
    <property type="evidence" value="ECO:0007669"/>
    <property type="project" value="TreeGrafter"/>
</dbReference>
<feature type="region of interest" description="Actin-binding" evidence="11">
    <location>
        <begin position="801"/>
        <end position="823"/>
    </location>
</feature>
<comment type="subcellular location">
    <subcellularLocation>
        <location evidence="1">Cytoplasm</location>
    </subcellularLocation>
</comment>
<dbReference type="PROSITE" id="PS51456">
    <property type="entry name" value="MYOSIN_MOTOR"/>
    <property type="match status" value="1"/>
</dbReference>
<evidence type="ECO:0000259" key="16">
    <source>
        <dbReference type="PROSITE" id="PS51456"/>
    </source>
</evidence>
<dbReference type="GO" id="GO:0072673">
    <property type="term" value="P:lamellipodium morphogenesis"/>
    <property type="evidence" value="ECO:0007669"/>
    <property type="project" value="TreeGrafter"/>
</dbReference>
<feature type="compositionally biased region" description="Basic and acidic residues" evidence="12">
    <location>
        <begin position="1689"/>
        <end position="1706"/>
    </location>
</feature>
<dbReference type="SUPFAM" id="SSF54236">
    <property type="entry name" value="Ubiquitin-like"/>
    <property type="match status" value="1"/>
</dbReference>
<evidence type="ECO:0000256" key="3">
    <source>
        <dbReference type="ARBA" id="ARBA00022490"/>
    </source>
</evidence>
<dbReference type="GO" id="GO:0005737">
    <property type="term" value="C:cytoplasm"/>
    <property type="evidence" value="ECO:0007669"/>
    <property type="project" value="UniProtKB-SubCell"/>
</dbReference>
<organism evidence="17">
    <name type="scientific">Pundamilia nyererei</name>
    <dbReference type="NCBI Taxonomy" id="303518"/>
    <lineage>
        <taxon>Eukaryota</taxon>
        <taxon>Metazoa</taxon>
        <taxon>Chordata</taxon>
        <taxon>Craniata</taxon>
        <taxon>Vertebrata</taxon>
        <taxon>Euteleostomi</taxon>
        <taxon>Actinopterygii</taxon>
        <taxon>Neopterygii</taxon>
        <taxon>Teleostei</taxon>
        <taxon>Neoteleostei</taxon>
        <taxon>Acanthomorphata</taxon>
        <taxon>Ovalentaria</taxon>
        <taxon>Cichlomorphae</taxon>
        <taxon>Cichliformes</taxon>
        <taxon>Cichlidae</taxon>
        <taxon>African cichlids</taxon>
        <taxon>Pseudocrenilabrinae</taxon>
        <taxon>Haplochromini</taxon>
        <taxon>Pundamilia</taxon>
    </lineage>
</organism>
<dbReference type="PANTHER" id="PTHR46184:SF2">
    <property type="entry name" value="UNCONVENTIONAL MYOSIN-IXB"/>
    <property type="match status" value="1"/>
</dbReference>
<dbReference type="PROSITE" id="PS50081">
    <property type="entry name" value="ZF_DAG_PE_2"/>
    <property type="match status" value="1"/>
</dbReference>
<dbReference type="GO" id="GO:0030027">
    <property type="term" value="C:lamellipodium"/>
    <property type="evidence" value="ECO:0007669"/>
    <property type="project" value="TreeGrafter"/>
</dbReference>
<keyword evidence="4" id="KW-0479">Metal-binding</keyword>
<feature type="binding site" evidence="11">
    <location>
        <begin position="219"/>
        <end position="226"/>
    </location>
    <ligand>
        <name>ATP</name>
        <dbReference type="ChEBI" id="CHEBI:30616"/>
    </ligand>
</feature>
<keyword evidence="7 11" id="KW-0067">ATP-binding</keyword>
<dbReference type="GO" id="GO:0035556">
    <property type="term" value="P:intracellular signal transduction"/>
    <property type="evidence" value="ECO:0007669"/>
    <property type="project" value="InterPro"/>
</dbReference>
<dbReference type="GO" id="GO:0005096">
    <property type="term" value="F:GTPase activator activity"/>
    <property type="evidence" value="ECO:0007669"/>
    <property type="project" value="InterPro"/>
</dbReference>
<dbReference type="PROSITE" id="PS50200">
    <property type="entry name" value="RA"/>
    <property type="match status" value="1"/>
</dbReference>
<dbReference type="Gene3D" id="1.20.58.530">
    <property type="match status" value="2"/>
</dbReference>
<evidence type="ECO:0000256" key="5">
    <source>
        <dbReference type="ARBA" id="ARBA00022741"/>
    </source>
</evidence>
<dbReference type="SMART" id="SM00109">
    <property type="entry name" value="C1"/>
    <property type="match status" value="1"/>
</dbReference>
<dbReference type="InterPro" id="IPR046987">
    <property type="entry name" value="Myo9"/>
</dbReference>
<feature type="compositionally biased region" description="Basic and acidic residues" evidence="12">
    <location>
        <begin position="986"/>
        <end position="995"/>
    </location>
</feature>
<keyword evidence="6" id="KW-0862">Zinc</keyword>
<dbReference type="GO" id="GO:0046872">
    <property type="term" value="F:metal ion binding"/>
    <property type="evidence" value="ECO:0007669"/>
    <property type="project" value="UniProtKB-KW"/>
</dbReference>
<feature type="domain" description="Phorbol-ester/DAG-type" evidence="13">
    <location>
        <begin position="1323"/>
        <end position="1372"/>
    </location>
</feature>
<dbReference type="GO" id="GO:0000146">
    <property type="term" value="F:microfilament motor activity"/>
    <property type="evidence" value="ECO:0007669"/>
    <property type="project" value="InterPro"/>
</dbReference>
<proteinExistence type="inferred from homology"/>
<evidence type="ECO:0000256" key="2">
    <source>
        <dbReference type="ARBA" id="ARBA00008314"/>
    </source>
</evidence>
<dbReference type="PROSITE" id="PS00479">
    <property type="entry name" value="ZF_DAG_PE_1"/>
    <property type="match status" value="1"/>
</dbReference>
<dbReference type="Pfam" id="PF00620">
    <property type="entry name" value="RhoGAP"/>
    <property type="match status" value="1"/>
</dbReference>
<dbReference type="GO" id="GO:0030048">
    <property type="term" value="P:actin filament-based movement"/>
    <property type="evidence" value="ECO:0007669"/>
    <property type="project" value="TreeGrafter"/>
</dbReference>
<dbReference type="Gene3D" id="1.10.10.820">
    <property type="match status" value="1"/>
</dbReference>
<feature type="region of interest" description="Disordered" evidence="12">
    <location>
        <begin position="1165"/>
        <end position="1184"/>
    </location>
</feature>
<dbReference type="Gene3D" id="1.20.5.4820">
    <property type="match status" value="1"/>
</dbReference>
<evidence type="ECO:0000256" key="7">
    <source>
        <dbReference type="ARBA" id="ARBA00022840"/>
    </source>
</evidence>
<dbReference type="GO" id="GO:0051015">
    <property type="term" value="F:actin filament binding"/>
    <property type="evidence" value="ECO:0007669"/>
    <property type="project" value="TreeGrafter"/>
</dbReference>
<dbReference type="SUPFAM" id="SSF48350">
    <property type="entry name" value="GTPase activation domain, GAP"/>
    <property type="match status" value="1"/>
</dbReference>
<feature type="domain" description="Rho-GAP" evidence="15">
    <location>
        <begin position="1385"/>
        <end position="1570"/>
    </location>
</feature>
<evidence type="ECO:0000256" key="12">
    <source>
        <dbReference type="SAM" id="MobiDB-lite"/>
    </source>
</evidence>
<evidence type="ECO:0000256" key="6">
    <source>
        <dbReference type="ARBA" id="ARBA00022833"/>
    </source>
</evidence>
<dbReference type="GO" id="GO:0016887">
    <property type="term" value="F:ATP hydrolysis activity"/>
    <property type="evidence" value="ECO:0007669"/>
    <property type="project" value="TreeGrafter"/>
</dbReference>
<feature type="region of interest" description="Disordered" evidence="12">
    <location>
        <begin position="1689"/>
        <end position="1741"/>
    </location>
</feature>
<keyword evidence="9 11" id="KW-0518">Myosin</keyword>
<feature type="domain" description="Ras-associating" evidence="14">
    <location>
        <begin position="24"/>
        <end position="113"/>
    </location>
</feature>
<evidence type="ECO:0000259" key="14">
    <source>
        <dbReference type="PROSITE" id="PS50200"/>
    </source>
</evidence>
<dbReference type="InterPro" id="IPR036961">
    <property type="entry name" value="Kinesin_motor_dom_sf"/>
</dbReference>
<dbReference type="Gene3D" id="1.20.120.720">
    <property type="entry name" value="Myosin VI head, motor domain, U50 subdomain"/>
    <property type="match status" value="2"/>
</dbReference>
<sequence length="1741" mass="199531">MSTTDGSGALEYDEEARVVQIYPRVSYDTAAYCPLQISFGDTVALVIHNAVVTLDLDPNQAYDLLEVRKSGGKERPLEAGDSPLERVLLWPREVQKWHPQSKGYYFILQQQQVNNGGCRTEICTGECDDLCSLSTLTEENVLEVLRQRFYKHKIYTYANKILIAINPNKFLPVYYNPMYVKMYENQPLGKLSPHIFAIADVTFRAMLNRQANQCIVITGESGSGKTESSSYLIHCLTSLSQNMYSSGLERTILGSGPVLEAFGNAKTTKNNNSSRFGKFIQLNYLESGVIRGAVIEKYLLEKCRVVTRDKSERNFHVFYYLLMGASKDEQEELHLLKPQDYRYLKQEDLLLDDEEKLGQEYRRLHQAMEMVGFLPSTKKHIFSILSAILHLGNVTFTQTDDPPRLEVGPPEVLSILSDLLKVEEESLVNTLIKRKMITASFTIALPYTLDEAVAMRDSMAQSLYGALFDWIILHINHATMNRRDMEESVSCLSIGVLDMFGFENLQSNSFEQLCINYANETLQCYINHNIFRLEQEEFVEEGIVWKNIEFSDNTDCVQLFDKKSIGLFDLLEKESNLTEATDKSLLEKIKKQHQDNPYFKPSPHTEPTFVIQHFAGRVKYHIKDFRKKNTEHMRPDVISLLRSSERSFIHHLVASSPEAQFRWGVLRAAIRILTVFKNLGRRREELSGFSHSCSTSTSLDFSFDHSDERPVDVFDFLQIIPKVKPHNSWMLTDSLSIVFDFVLESGSSQLYLCFIKQNLVDLRSLRHIIGLTGHDLTSKSIFHPHRKSNPSTVGSQFQASLTTLMDRIAKAEPFFIFCVRANAEKKELCFDDKLVLNQIRYTGLLQIVHIQKSGYSAKYTFEEFVEKFRILFPQGTAATPAHITALFEWMALDKKTYQIGKTKVFLKEKQRQLLQDTLNKEVMRRIITLQRWFRTCLIRFHFLHKRDATMIIQVQHFCLCSLLEKRELKRQEKMEQPDPVNSLAVQRDKGNEKRQGKSPPSLTRPFSVPVDLVSINNDSTSHTKGNTLQRYKDFGGFKEKANRWKDNRHSEGDSGSEVKVRVRKRKKHKRRLAYARSGLMCNFAGSKESEYWSFPLPPISPCVASLTSLVSSADVRDLKSKVGYRDFFANQISSLEILKPSNLIVMLLLILLSVLLLPTVTFSKHTSHSNQTTNQNSAKSNRNPTIRISRATRGLQWDSSLDQEVTDSKELRNLDEFLGNQVNELQTRKDLSPAETIFLTATMQFRENIKDMYSVQKPQIHYKDLMKGFHNKVNTLAGATEKGEVPMVVNLFQSVLDGFIRATKKRAASEPAKVNFILDSPLDHLFSTYQVNIMQSCDLCGSYIWGMEKAYMCSACKLICHKKCLSKIITDCSTRSSAHFGVQVCALTSKANPVPIVMETLLMHVELNGLYTEGIYRKSGSACRAKELHQVLQKNPETVCLDNYPIHTITGLIKRWLRELPDPLMTFSLYHDFLHAVELPEEEERIKAVYQKLEELPPANFSTLERLIFHLVRVAKDEEHNKMSPSALAIVFAPCILRSPDSDDPLLCMKDVPRTTLCVEILITEQFRRYNEKMQNIQELEHAEAMAVNQLRLRRQATELCINRSNSLTINLIFFFITQKLCLRSTNYDLNCSFSCVLHLPYQVCLVMFVFSGKPITHVKTQEPDLPPKPADLTQRIRYLMVQRDHEQKEFTSGEKADVIQPRKDTPSPASTPQIASKKFNGSSDDLDIPYIDEDEDLNRE</sequence>
<dbReference type="InterPro" id="IPR000159">
    <property type="entry name" value="RA_dom"/>
</dbReference>
<comment type="similarity">
    <text evidence="2 11">Belongs to the TRAFAC class myosin-kinesin ATPase superfamily. Myosin family.</text>
</comment>
<dbReference type="Pfam" id="PF00063">
    <property type="entry name" value="Myosin_head"/>
    <property type="match status" value="2"/>
</dbReference>
<dbReference type="SUPFAM" id="SSF52540">
    <property type="entry name" value="P-loop containing nucleoside triphosphate hydrolases"/>
    <property type="match status" value="1"/>
</dbReference>
<feature type="compositionally biased region" description="Acidic residues" evidence="12">
    <location>
        <begin position="1725"/>
        <end position="1741"/>
    </location>
</feature>
<evidence type="ECO:0000256" key="1">
    <source>
        <dbReference type="ARBA" id="ARBA00004496"/>
    </source>
</evidence>
<dbReference type="PANTHER" id="PTHR46184">
    <property type="entry name" value="UNCONVENTIONAL MYOSIN-IXB-LIKE PROTEIN"/>
    <property type="match status" value="1"/>
</dbReference>
<evidence type="ECO:0000256" key="10">
    <source>
        <dbReference type="ARBA" id="ARBA00023175"/>
    </source>
</evidence>
<dbReference type="Pfam" id="PF00788">
    <property type="entry name" value="RA"/>
    <property type="match status" value="1"/>
</dbReference>
<accession>A0A3B4FIV4</accession>
<dbReference type="PRINTS" id="PR00193">
    <property type="entry name" value="MYOSINHEAVY"/>
</dbReference>
<keyword evidence="8" id="KW-0175">Coiled coil</keyword>
<dbReference type="Gene3D" id="1.10.555.10">
    <property type="entry name" value="Rho GTPase activation protein"/>
    <property type="match status" value="1"/>
</dbReference>
<dbReference type="InterPro" id="IPR000198">
    <property type="entry name" value="RhoGAP_dom"/>
</dbReference>
<keyword evidence="3" id="KW-0963">Cytoplasm</keyword>
<dbReference type="GeneTree" id="ENSGT00940000156845"/>
<dbReference type="InterPro" id="IPR046349">
    <property type="entry name" value="C1-like_sf"/>
</dbReference>
<keyword evidence="11" id="KW-0009">Actin-binding</keyword>
<dbReference type="GO" id="GO:0001726">
    <property type="term" value="C:ruffle"/>
    <property type="evidence" value="ECO:0007669"/>
    <property type="project" value="TreeGrafter"/>
</dbReference>
<dbReference type="SMART" id="SM00314">
    <property type="entry name" value="RA"/>
    <property type="match status" value="1"/>
</dbReference>
<dbReference type="SMART" id="SM00242">
    <property type="entry name" value="MYSc"/>
    <property type="match status" value="1"/>
</dbReference>
<evidence type="ECO:0000259" key="13">
    <source>
        <dbReference type="PROSITE" id="PS50081"/>
    </source>
</evidence>
<dbReference type="GO" id="GO:0005524">
    <property type="term" value="F:ATP binding"/>
    <property type="evidence" value="ECO:0007669"/>
    <property type="project" value="UniProtKB-UniRule"/>
</dbReference>
<evidence type="ECO:0000256" key="8">
    <source>
        <dbReference type="ARBA" id="ARBA00023054"/>
    </source>
</evidence>
<dbReference type="Gene3D" id="3.30.60.20">
    <property type="match status" value="1"/>
</dbReference>
<dbReference type="InterPro" id="IPR027417">
    <property type="entry name" value="P-loop_NTPase"/>
</dbReference>